<evidence type="ECO:0000313" key="2">
    <source>
        <dbReference type="EMBL" id="CAB4154812.1"/>
    </source>
</evidence>
<proteinExistence type="predicted"/>
<sequence length="266" mass="28996">MSGFLDDIIDLGSSILSGDGIGATFARTAIAGYALSEVTNSITSKDSTSTTTQTDAAKVDPGVRQQADASTENIIPVVYGDAFLGGKVFDAYMTEDSQTMYFALSICEMTGYINSLGVPSRIKFREVYWGGLLCNFSEFTVTSFYDRNTGKTTEIPYGDIEMYFYQGGSAYPVRLNSYDFPGSNVFLDDSPGAAWNRMPPWTTNHCCPYMVFAIVKVKYDKAANITGLGDIKFHMSNTMTAPGDVLYDYMTNTRYGAGISPGDLNT</sequence>
<dbReference type="EMBL" id="LR796622">
    <property type="protein sequence ID" value="CAB4154812.1"/>
    <property type="molecule type" value="Genomic_DNA"/>
</dbReference>
<accession>A0A6J5N8I3</accession>
<reference evidence="2" key="1">
    <citation type="submission" date="2020-04" db="EMBL/GenBank/DDBJ databases">
        <authorList>
            <person name="Chiriac C."/>
            <person name="Salcher M."/>
            <person name="Ghai R."/>
            <person name="Kavagutti S V."/>
        </authorList>
    </citation>
    <scope>NUCLEOTIDE SEQUENCE</scope>
</reference>
<organism evidence="2">
    <name type="scientific">uncultured Caudovirales phage</name>
    <dbReference type="NCBI Taxonomy" id="2100421"/>
    <lineage>
        <taxon>Viruses</taxon>
        <taxon>Duplodnaviria</taxon>
        <taxon>Heunggongvirae</taxon>
        <taxon>Uroviricota</taxon>
        <taxon>Caudoviricetes</taxon>
        <taxon>Peduoviridae</taxon>
        <taxon>Maltschvirus</taxon>
        <taxon>Maltschvirus maltsch</taxon>
    </lineage>
</organism>
<feature type="region of interest" description="Disordered" evidence="1">
    <location>
        <begin position="44"/>
        <end position="63"/>
    </location>
</feature>
<protein>
    <submittedName>
        <fullName evidence="2">Uncharacterized protein</fullName>
    </submittedName>
</protein>
<gene>
    <name evidence="2" type="ORF">UFOVP645_31</name>
</gene>
<feature type="compositionally biased region" description="Low complexity" evidence="1">
    <location>
        <begin position="44"/>
        <end position="54"/>
    </location>
</feature>
<evidence type="ECO:0000256" key="1">
    <source>
        <dbReference type="SAM" id="MobiDB-lite"/>
    </source>
</evidence>
<name>A0A6J5N8I3_9CAUD</name>